<evidence type="ECO:0000313" key="2">
    <source>
        <dbReference type="Proteomes" id="UP001057402"/>
    </source>
</evidence>
<dbReference type="EMBL" id="CM042889">
    <property type="protein sequence ID" value="KAI4321853.1"/>
    <property type="molecule type" value="Genomic_DNA"/>
</dbReference>
<keyword evidence="2" id="KW-1185">Reference proteome</keyword>
<dbReference type="Proteomes" id="UP001057402">
    <property type="component" value="Chromosome 10"/>
</dbReference>
<reference evidence="2" key="1">
    <citation type="journal article" date="2023" name="Front. Plant Sci.">
        <title>Chromosomal-level genome assembly of Melastoma candidum provides insights into trichome evolution.</title>
        <authorList>
            <person name="Zhong Y."/>
            <person name="Wu W."/>
            <person name="Sun C."/>
            <person name="Zou P."/>
            <person name="Liu Y."/>
            <person name="Dai S."/>
            <person name="Zhou R."/>
        </authorList>
    </citation>
    <scope>NUCLEOTIDE SEQUENCE [LARGE SCALE GENOMIC DNA]</scope>
</reference>
<organism evidence="1 2">
    <name type="scientific">Melastoma candidum</name>
    <dbReference type="NCBI Taxonomy" id="119954"/>
    <lineage>
        <taxon>Eukaryota</taxon>
        <taxon>Viridiplantae</taxon>
        <taxon>Streptophyta</taxon>
        <taxon>Embryophyta</taxon>
        <taxon>Tracheophyta</taxon>
        <taxon>Spermatophyta</taxon>
        <taxon>Magnoliopsida</taxon>
        <taxon>eudicotyledons</taxon>
        <taxon>Gunneridae</taxon>
        <taxon>Pentapetalae</taxon>
        <taxon>rosids</taxon>
        <taxon>malvids</taxon>
        <taxon>Myrtales</taxon>
        <taxon>Melastomataceae</taxon>
        <taxon>Melastomatoideae</taxon>
        <taxon>Melastomateae</taxon>
        <taxon>Melastoma</taxon>
    </lineage>
</organism>
<sequence length="334" mass="36723">MWRSFFYLLVDILLIVPLEVINLDDDEDDNDVIIIGGTNDQLNKGKAVMDYSHGYDHLKDATKGNEFSCRVDGVEIISSIKPVQNEGASEPFSSTRGRIYLELNLHPPPPFRDQSNHRPLQSAVSSLMEGSFVEEIYSESMRPSSRVDSSRAPAAGSDPDDFDGVWEDDESWNESERLDGEGRARRLQHYNIGYRDGVAAGKEASAQEGFNAGVKQSVGSGYKWGLVRGVTSVLHCLLDALKAKLVESDECRVKIARLYESVQSLSTSDALKIYANEIMGEKTSQPGSSSADVCSSLDGLSVTSKPSVLTSYFEELQSLLVQSPGIEVRLEKSL</sequence>
<gene>
    <name evidence="1" type="ORF">MLD38_035185</name>
</gene>
<evidence type="ECO:0000313" key="1">
    <source>
        <dbReference type="EMBL" id="KAI4321853.1"/>
    </source>
</evidence>
<name>A0ACB9MC12_9MYRT</name>
<proteinExistence type="predicted"/>
<comment type="caution">
    <text evidence="1">The sequence shown here is derived from an EMBL/GenBank/DDBJ whole genome shotgun (WGS) entry which is preliminary data.</text>
</comment>
<protein>
    <submittedName>
        <fullName evidence="1">Uncharacterized protein</fullName>
    </submittedName>
</protein>
<accession>A0ACB9MC12</accession>